<organism evidence="2 3">
    <name type="scientific">Bradyrhizobium yuanmingense</name>
    <dbReference type="NCBI Taxonomy" id="108015"/>
    <lineage>
        <taxon>Bacteria</taxon>
        <taxon>Pseudomonadati</taxon>
        <taxon>Pseudomonadota</taxon>
        <taxon>Alphaproteobacteria</taxon>
        <taxon>Hyphomicrobiales</taxon>
        <taxon>Nitrobacteraceae</taxon>
        <taxon>Bradyrhizobium</taxon>
    </lineage>
</organism>
<evidence type="ECO:0000313" key="2">
    <source>
        <dbReference type="EMBL" id="MEY9467961.1"/>
    </source>
</evidence>
<dbReference type="Proteomes" id="UP001565474">
    <property type="component" value="Unassembled WGS sequence"/>
</dbReference>
<gene>
    <name evidence="2" type="ORF">ABH992_000360</name>
</gene>
<keyword evidence="3" id="KW-1185">Reference proteome</keyword>
<feature type="region of interest" description="Disordered" evidence="1">
    <location>
        <begin position="53"/>
        <end position="81"/>
    </location>
</feature>
<evidence type="ECO:0000256" key="1">
    <source>
        <dbReference type="SAM" id="MobiDB-lite"/>
    </source>
</evidence>
<proteinExistence type="predicted"/>
<protein>
    <submittedName>
        <fullName evidence="2">Uncharacterized protein</fullName>
    </submittedName>
</protein>
<comment type="caution">
    <text evidence="2">The sequence shown here is derived from an EMBL/GenBank/DDBJ whole genome shotgun (WGS) entry which is preliminary data.</text>
</comment>
<name>A0ABV4G8X7_9BRAD</name>
<evidence type="ECO:0000313" key="3">
    <source>
        <dbReference type="Proteomes" id="UP001565474"/>
    </source>
</evidence>
<sequence length="81" mass="8836">MMHVYHCFARRVKNFGNFAVTHGDEVKSLITLPRSTVHGVVFDVLFGRPANAATTAPRSHGSGALHAKGGQLCERRAMKMS</sequence>
<reference evidence="2 3" key="1">
    <citation type="submission" date="2024-07" db="EMBL/GenBank/DDBJ databases">
        <title>Genomic Encyclopedia of Type Strains, Phase V (KMG-V): Genome sequencing to study the core and pangenomes of soil and plant-associated prokaryotes.</title>
        <authorList>
            <person name="Whitman W."/>
        </authorList>
    </citation>
    <scope>NUCLEOTIDE SEQUENCE [LARGE SCALE GENOMIC DNA]</scope>
    <source>
        <strain evidence="2 3">USDA 222</strain>
    </source>
</reference>
<dbReference type="EMBL" id="JBGBZN010000002">
    <property type="protein sequence ID" value="MEY9467961.1"/>
    <property type="molecule type" value="Genomic_DNA"/>
</dbReference>
<accession>A0ABV4G8X7</accession>